<dbReference type="SUPFAM" id="SSF140415">
    <property type="entry name" value="YppE-like"/>
    <property type="match status" value="1"/>
</dbReference>
<proteinExistence type="predicted"/>
<accession>A0A1C0Z256</accession>
<dbReference type="Proteomes" id="UP000093482">
    <property type="component" value="Unassembled WGS sequence"/>
</dbReference>
<name>A0A1C0Z256_9BACL</name>
<organism evidence="1 2">
    <name type="scientific">Caryophanon latum</name>
    <dbReference type="NCBI Taxonomy" id="33977"/>
    <lineage>
        <taxon>Bacteria</taxon>
        <taxon>Bacillati</taxon>
        <taxon>Bacillota</taxon>
        <taxon>Bacilli</taxon>
        <taxon>Bacillales</taxon>
        <taxon>Caryophanaceae</taxon>
        <taxon>Caryophanon</taxon>
    </lineage>
</organism>
<dbReference type="AlphaFoldDB" id="A0A1C0Z256"/>
<dbReference type="RefSeq" id="WP_066461672.1">
    <property type="nucleotide sequence ID" value="NZ_MATO01000007.1"/>
</dbReference>
<dbReference type="Pfam" id="PF08807">
    <property type="entry name" value="DUF1798"/>
    <property type="match status" value="1"/>
</dbReference>
<gene>
    <name evidence="1" type="ORF">A6K76_05195</name>
</gene>
<reference evidence="1 2" key="1">
    <citation type="submission" date="2016-07" db="EMBL/GenBank/DDBJ databases">
        <title>Caryophanon latum genome sequencing.</title>
        <authorList>
            <person name="Verma A."/>
            <person name="Pal Y."/>
            <person name="Krishnamurthi S."/>
        </authorList>
    </citation>
    <scope>NUCLEOTIDE SEQUENCE [LARGE SCALE GENOMIC DNA]</scope>
    <source>
        <strain evidence="1 2">DSM 14151</strain>
    </source>
</reference>
<comment type="caution">
    <text evidence="1">The sequence shown here is derived from an EMBL/GenBank/DDBJ whole genome shotgun (WGS) entry which is preliminary data.</text>
</comment>
<keyword evidence="2" id="KW-1185">Reference proteome</keyword>
<dbReference type="OrthoDB" id="2361079at2"/>
<sequence length="120" mass="14351">MLQQLTTQLVEQCDACIERFWYMREHDAVPHFFRDVKPHADQWHAHVAQWQQEAHTFIQKHAPKYMHNAQIDAAKEAFEQFVVQSFYKETSKKRFEQSVLSVKYTCKVLQACMEEVAYVE</sequence>
<dbReference type="InterPro" id="IPR014913">
    <property type="entry name" value="YppE-like"/>
</dbReference>
<dbReference type="EMBL" id="MATO01000007">
    <property type="protein sequence ID" value="OCS93537.1"/>
    <property type="molecule type" value="Genomic_DNA"/>
</dbReference>
<dbReference type="Gene3D" id="1.20.120.440">
    <property type="entry name" value="YppE-like"/>
    <property type="match status" value="1"/>
</dbReference>
<dbReference type="InterPro" id="IPR023351">
    <property type="entry name" value="YppE-like_sf"/>
</dbReference>
<evidence type="ECO:0000313" key="2">
    <source>
        <dbReference type="Proteomes" id="UP000093482"/>
    </source>
</evidence>
<evidence type="ECO:0000313" key="1">
    <source>
        <dbReference type="EMBL" id="OCS93537.1"/>
    </source>
</evidence>
<evidence type="ECO:0008006" key="3">
    <source>
        <dbReference type="Google" id="ProtNLM"/>
    </source>
</evidence>
<protein>
    <recommendedName>
        <fullName evidence="3">DUF1798 domain-containing protein</fullName>
    </recommendedName>
</protein>